<evidence type="ECO:0000259" key="2">
    <source>
        <dbReference type="Pfam" id="PF02541"/>
    </source>
</evidence>
<dbReference type="Proteomes" id="UP001501126">
    <property type="component" value="Unassembled WGS sequence"/>
</dbReference>
<dbReference type="PANTHER" id="PTHR30005:SF0">
    <property type="entry name" value="RETROGRADE REGULATION PROTEIN 2"/>
    <property type="match status" value="1"/>
</dbReference>
<keyword evidence="4" id="KW-1185">Reference proteome</keyword>
<dbReference type="Pfam" id="PF02541">
    <property type="entry name" value="Ppx-GppA"/>
    <property type="match status" value="1"/>
</dbReference>
<dbReference type="EMBL" id="BAAAFH010000003">
    <property type="protein sequence ID" value="GAA0874139.1"/>
    <property type="molecule type" value="Genomic_DNA"/>
</dbReference>
<reference evidence="4" key="1">
    <citation type="journal article" date="2019" name="Int. J. Syst. Evol. Microbiol.">
        <title>The Global Catalogue of Microorganisms (GCM) 10K type strain sequencing project: providing services to taxonomists for standard genome sequencing and annotation.</title>
        <authorList>
            <consortium name="The Broad Institute Genomics Platform"/>
            <consortium name="The Broad Institute Genome Sequencing Center for Infectious Disease"/>
            <person name="Wu L."/>
            <person name="Ma J."/>
        </authorList>
    </citation>
    <scope>NUCLEOTIDE SEQUENCE [LARGE SCALE GENOMIC DNA]</scope>
    <source>
        <strain evidence="4">JCM 16083</strain>
    </source>
</reference>
<protein>
    <submittedName>
        <fullName evidence="3">Rod shape-determining protein</fullName>
    </submittedName>
</protein>
<evidence type="ECO:0000313" key="3">
    <source>
        <dbReference type="EMBL" id="GAA0874139.1"/>
    </source>
</evidence>
<comment type="similarity">
    <text evidence="1">Belongs to the heat shock protein 70 family.</text>
</comment>
<evidence type="ECO:0000256" key="1">
    <source>
        <dbReference type="ARBA" id="ARBA00007381"/>
    </source>
</evidence>
<dbReference type="CDD" id="cd24006">
    <property type="entry name" value="ASKHA_NBD_PPX_GppA"/>
    <property type="match status" value="1"/>
</dbReference>
<comment type="caution">
    <text evidence="3">The sequence shown here is derived from an EMBL/GenBank/DDBJ whole genome shotgun (WGS) entry which is preliminary data.</text>
</comment>
<dbReference type="RefSeq" id="WP_343784886.1">
    <property type="nucleotide sequence ID" value="NZ_BAAAFH010000003.1"/>
</dbReference>
<proteinExistence type="inferred from homology"/>
<dbReference type="InterPro" id="IPR018181">
    <property type="entry name" value="Heat_shock_70_CS"/>
</dbReference>
<name>A0ABP3Y0F4_9FLAO</name>
<sequence>MIYGAIDIGTNAARLLIGEVVKENGHSFVKKISYTRIPLRLGLEVFEDGIISERKQEDFIKTIHAFKLISEVFKVKEIRACATSAMREAQNGVRTKELILDKTGINIEIIDGEEEARLIFGTFFLLDFDKDLPFLVIDVGGGSTEISVFENGVRVASKSFKIGTIRMLKKKESATIWPEIHEWIARHVDPKMLHKVFATGGNINKVHKLLGKQFMEPVSFRELDELYDKLNTLSIADRMAKYQLKEDRADVIVPACEIYKYIMKELKSKELYVPKIGLSDGMIYDLHLSSQ</sequence>
<dbReference type="PANTHER" id="PTHR30005">
    <property type="entry name" value="EXOPOLYPHOSPHATASE"/>
    <property type="match status" value="1"/>
</dbReference>
<dbReference type="Gene3D" id="3.30.420.40">
    <property type="match status" value="1"/>
</dbReference>
<dbReference type="PROSITE" id="PS00329">
    <property type="entry name" value="HSP70_2"/>
    <property type="match status" value="1"/>
</dbReference>
<feature type="domain" description="Ppx/GppA phosphatase N-terminal" evidence="2">
    <location>
        <begin position="23"/>
        <end position="288"/>
    </location>
</feature>
<gene>
    <name evidence="3" type="ORF">GCM10009118_05470</name>
</gene>
<dbReference type="SUPFAM" id="SSF53067">
    <property type="entry name" value="Actin-like ATPase domain"/>
    <property type="match status" value="2"/>
</dbReference>
<accession>A0ABP3Y0F4</accession>
<organism evidence="3 4">
    <name type="scientific">Wandonia haliotis</name>
    <dbReference type="NCBI Taxonomy" id="574963"/>
    <lineage>
        <taxon>Bacteria</taxon>
        <taxon>Pseudomonadati</taxon>
        <taxon>Bacteroidota</taxon>
        <taxon>Flavobacteriia</taxon>
        <taxon>Flavobacteriales</taxon>
        <taxon>Crocinitomicaceae</taxon>
        <taxon>Wandonia</taxon>
    </lineage>
</organism>
<evidence type="ECO:0000313" key="4">
    <source>
        <dbReference type="Proteomes" id="UP001501126"/>
    </source>
</evidence>
<dbReference type="InterPro" id="IPR043129">
    <property type="entry name" value="ATPase_NBD"/>
</dbReference>
<dbReference type="Gene3D" id="3.30.420.150">
    <property type="entry name" value="Exopolyphosphatase. Domain 2"/>
    <property type="match status" value="1"/>
</dbReference>
<dbReference type="InterPro" id="IPR003695">
    <property type="entry name" value="Ppx_GppA_N"/>
</dbReference>
<dbReference type="InterPro" id="IPR050273">
    <property type="entry name" value="GppA/Ppx_hydrolase"/>
</dbReference>